<evidence type="ECO:0000256" key="2">
    <source>
        <dbReference type="ARBA" id="ARBA00022692"/>
    </source>
</evidence>
<organism evidence="7 8">
    <name type="scientific">Ramlibacter terrae</name>
    <dbReference type="NCBI Taxonomy" id="2732511"/>
    <lineage>
        <taxon>Bacteria</taxon>
        <taxon>Pseudomonadati</taxon>
        <taxon>Pseudomonadota</taxon>
        <taxon>Betaproteobacteria</taxon>
        <taxon>Burkholderiales</taxon>
        <taxon>Comamonadaceae</taxon>
        <taxon>Ramlibacter</taxon>
    </lineage>
</organism>
<evidence type="ECO:0000256" key="6">
    <source>
        <dbReference type="SAM" id="Phobius"/>
    </source>
</evidence>
<dbReference type="InterPro" id="IPR014161">
    <property type="entry name" value="Tol-Pal_TolA"/>
</dbReference>
<sequence length="302" mass="33167">MQVTADDRSAFAPPQQPGLVRAFALAVVAHLLLVAALTTGLQWKRDSTELSAEAELWSAVPQQAAPKEVVAPPPPPAPPVVRAPPAPDPQVQRDAQIALEREREKEKREKAEREEAQREAAERRRAERERKAEADRKLAAAAERKREEEAEKREQVKLAAEARRKEEAQKKKREEQDAQRVAKQREENLKRIQGMAGGTGSPSSTGSAAVSSGPSASWAGRVRGRVRPNIVFSDDVAGNPTAEVEVRMAPDGTIVGKRLVKPSGNRGWDEAVLRALDKTETLPRDTDGRVHSPVVITFRPKD</sequence>
<proteinExistence type="predicted"/>
<keyword evidence="4 6" id="KW-0472">Membrane</keyword>
<keyword evidence="8" id="KW-1185">Reference proteome</keyword>
<dbReference type="Pfam" id="PF13103">
    <property type="entry name" value="TonB_2"/>
    <property type="match status" value="1"/>
</dbReference>
<feature type="region of interest" description="Disordered" evidence="5">
    <location>
        <begin position="63"/>
        <end position="221"/>
    </location>
</feature>
<evidence type="ECO:0000313" key="8">
    <source>
        <dbReference type="Proteomes" id="UP000500826"/>
    </source>
</evidence>
<dbReference type="NCBIfam" id="TIGR01352">
    <property type="entry name" value="tonB_Cterm"/>
    <property type="match status" value="1"/>
</dbReference>
<dbReference type="SUPFAM" id="SSF74653">
    <property type="entry name" value="TolA/TonB C-terminal domain"/>
    <property type="match status" value="1"/>
</dbReference>
<keyword evidence="3 6" id="KW-1133">Transmembrane helix</keyword>
<reference evidence="7 8" key="2">
    <citation type="submission" date="2020-05" db="EMBL/GenBank/DDBJ databases">
        <authorList>
            <person name="Khan S.A."/>
            <person name="Jeon C.O."/>
            <person name="Chun B.H."/>
        </authorList>
    </citation>
    <scope>NUCLEOTIDE SEQUENCE [LARGE SCALE GENOMIC DNA]</scope>
    <source>
        <strain evidence="7 8">H242</strain>
    </source>
</reference>
<evidence type="ECO:0000256" key="5">
    <source>
        <dbReference type="SAM" id="MobiDB-lite"/>
    </source>
</evidence>
<feature type="compositionally biased region" description="Pro residues" evidence="5">
    <location>
        <begin position="71"/>
        <end position="88"/>
    </location>
</feature>
<gene>
    <name evidence="7" type="primary">tolA</name>
    <name evidence="7" type="ORF">HK414_10800</name>
</gene>
<feature type="transmembrane region" description="Helical" evidence="6">
    <location>
        <begin position="20"/>
        <end position="41"/>
    </location>
</feature>
<evidence type="ECO:0000313" key="7">
    <source>
        <dbReference type="EMBL" id="QJW84183.1"/>
    </source>
</evidence>
<accession>A0ABX6P285</accession>
<keyword evidence="2 6" id="KW-0812">Transmembrane</keyword>
<comment type="subcellular location">
    <subcellularLocation>
        <location evidence="1">Membrane</location>
        <topology evidence="1">Single-pass membrane protein</topology>
    </subcellularLocation>
</comment>
<dbReference type="NCBIfam" id="TIGR02794">
    <property type="entry name" value="tolA_full"/>
    <property type="match status" value="1"/>
</dbReference>
<name>A0ABX6P285_9BURK</name>
<evidence type="ECO:0000256" key="1">
    <source>
        <dbReference type="ARBA" id="ARBA00004167"/>
    </source>
</evidence>
<protein>
    <submittedName>
        <fullName evidence="7">Cell envelope integrity protein TolA</fullName>
    </submittedName>
</protein>
<dbReference type="Gene3D" id="3.30.1150.10">
    <property type="match status" value="1"/>
</dbReference>
<evidence type="ECO:0000256" key="3">
    <source>
        <dbReference type="ARBA" id="ARBA00022989"/>
    </source>
</evidence>
<evidence type="ECO:0000256" key="4">
    <source>
        <dbReference type="ARBA" id="ARBA00023136"/>
    </source>
</evidence>
<dbReference type="EMBL" id="CP053418">
    <property type="protein sequence ID" value="QJW84183.1"/>
    <property type="molecule type" value="Genomic_DNA"/>
</dbReference>
<reference evidence="7 8" key="1">
    <citation type="submission" date="2020-05" db="EMBL/GenBank/DDBJ databases">
        <title>Ramlibacter rhizophilus sp. nov., isolated from rhizosphere soil of national flower Mugunghwa from South Korea.</title>
        <authorList>
            <person name="Zheng-Fei Y."/>
            <person name="Huan T."/>
        </authorList>
    </citation>
    <scope>NUCLEOTIDE SEQUENCE [LARGE SCALE GENOMIC DNA]</scope>
    <source>
        <strain evidence="7 8">H242</strain>
    </source>
</reference>
<feature type="compositionally biased region" description="Low complexity" evidence="5">
    <location>
        <begin position="89"/>
        <end position="98"/>
    </location>
</feature>
<feature type="compositionally biased region" description="Low complexity" evidence="5">
    <location>
        <begin position="201"/>
        <end position="220"/>
    </location>
</feature>
<feature type="compositionally biased region" description="Basic and acidic residues" evidence="5">
    <location>
        <begin position="99"/>
        <end position="190"/>
    </location>
</feature>
<dbReference type="Proteomes" id="UP000500826">
    <property type="component" value="Chromosome"/>
</dbReference>
<dbReference type="InterPro" id="IPR006260">
    <property type="entry name" value="TonB/TolA_C"/>
</dbReference>